<dbReference type="EMBL" id="JADXDR010000062">
    <property type="protein sequence ID" value="KAI7841587.1"/>
    <property type="molecule type" value="Genomic_DNA"/>
</dbReference>
<dbReference type="InterPro" id="IPR029063">
    <property type="entry name" value="SAM-dependent_MTases_sf"/>
</dbReference>
<accession>A0AAD5DPX6</accession>
<organism evidence="2 3">
    <name type="scientific">Chlorella ohadii</name>
    <dbReference type="NCBI Taxonomy" id="2649997"/>
    <lineage>
        <taxon>Eukaryota</taxon>
        <taxon>Viridiplantae</taxon>
        <taxon>Chlorophyta</taxon>
        <taxon>core chlorophytes</taxon>
        <taxon>Trebouxiophyceae</taxon>
        <taxon>Chlorellales</taxon>
        <taxon>Chlorellaceae</taxon>
        <taxon>Chlorella clade</taxon>
        <taxon>Chlorella</taxon>
    </lineage>
</organism>
<reference evidence="2" key="1">
    <citation type="submission" date="2020-11" db="EMBL/GenBank/DDBJ databases">
        <title>Chlorella ohadii genome sequencing and assembly.</title>
        <authorList>
            <person name="Murik O."/>
            <person name="Treves H."/>
            <person name="Kedem I."/>
            <person name="Shotland Y."/>
            <person name="Kaplan A."/>
        </authorList>
    </citation>
    <scope>NUCLEOTIDE SEQUENCE</scope>
    <source>
        <strain evidence="2">1</strain>
    </source>
</reference>
<dbReference type="GO" id="GO:0008276">
    <property type="term" value="F:protein methyltransferase activity"/>
    <property type="evidence" value="ECO:0007669"/>
    <property type="project" value="InterPro"/>
</dbReference>
<proteinExistence type="predicted"/>
<dbReference type="Proteomes" id="UP001205105">
    <property type="component" value="Unassembled WGS sequence"/>
</dbReference>
<dbReference type="AlphaFoldDB" id="A0AAD5DPX6"/>
<dbReference type="Pfam" id="PF10294">
    <property type="entry name" value="Methyltransf_16"/>
    <property type="match status" value="1"/>
</dbReference>
<name>A0AAD5DPX6_9CHLO</name>
<dbReference type="InterPro" id="IPR038899">
    <property type="entry name" value="METTL22"/>
</dbReference>
<sequence>MESLQPATGSSATTTFTDSTGQPVVTVQHSMATPLRSVGLQVWRGALLLADLVLHRGAAAFLGATALELGAGSGLAGLVLARFARTVYLTGKLQVDRVSCKLAGVVNTGSVVLANCQANVEQHLQQHFKPLGGSAVPASASRRRIDPPTVPVRQLDWLEPPDWLLERPEPADKGSSRGSSGFDTQPPKQQGQPQQGGPAEDRFAWRPEDVAALQQLDYLLAADSVYDDVLTEAFMRSAVLLMRYARRHSGRSPRLLVAMERRICFTMTDQAVRAPAYDYWRTLFEAIDCPAEDSWHAGRAAATAASSLQAAAEVAAGAVSSAPAELSSSAAEQQQGGKQQAPFPLVGWRLNLESVPQALHPFERSEYLELWELELKA</sequence>
<dbReference type="PANTHER" id="PTHR23108:SF0">
    <property type="entry name" value="METHYLTRANSFERASE-LIKE PROTEIN 22"/>
    <property type="match status" value="1"/>
</dbReference>
<dbReference type="InterPro" id="IPR019410">
    <property type="entry name" value="Methyltransf_16"/>
</dbReference>
<dbReference type="GO" id="GO:0005634">
    <property type="term" value="C:nucleus"/>
    <property type="evidence" value="ECO:0007669"/>
    <property type="project" value="TreeGrafter"/>
</dbReference>
<dbReference type="PANTHER" id="PTHR23108">
    <property type="entry name" value="METHYLTRANSFERASE-RELATED"/>
    <property type="match status" value="1"/>
</dbReference>
<evidence type="ECO:0000313" key="3">
    <source>
        <dbReference type="Proteomes" id="UP001205105"/>
    </source>
</evidence>
<protein>
    <submittedName>
        <fullName evidence="2">Uncharacterized protein</fullName>
    </submittedName>
</protein>
<feature type="compositionally biased region" description="Low complexity" evidence="1">
    <location>
        <begin position="185"/>
        <end position="198"/>
    </location>
</feature>
<gene>
    <name evidence="2" type="ORF">COHA_004757</name>
</gene>
<evidence type="ECO:0000313" key="2">
    <source>
        <dbReference type="EMBL" id="KAI7841587.1"/>
    </source>
</evidence>
<keyword evidence="3" id="KW-1185">Reference proteome</keyword>
<dbReference type="Gene3D" id="3.40.50.150">
    <property type="entry name" value="Vaccinia Virus protein VP39"/>
    <property type="match status" value="1"/>
</dbReference>
<feature type="compositionally biased region" description="Basic and acidic residues" evidence="1">
    <location>
        <begin position="164"/>
        <end position="175"/>
    </location>
</feature>
<evidence type="ECO:0000256" key="1">
    <source>
        <dbReference type="SAM" id="MobiDB-lite"/>
    </source>
</evidence>
<feature type="region of interest" description="Disordered" evidence="1">
    <location>
        <begin position="164"/>
        <end position="201"/>
    </location>
</feature>
<comment type="caution">
    <text evidence="2">The sequence shown here is derived from an EMBL/GenBank/DDBJ whole genome shotgun (WGS) entry which is preliminary data.</text>
</comment>